<dbReference type="Proteomes" id="UP001187531">
    <property type="component" value="Unassembled WGS sequence"/>
</dbReference>
<gene>
    <name evidence="4" type="ORF">QYM36_010992</name>
</gene>
<organism evidence="4 5">
    <name type="scientific">Artemia franciscana</name>
    <name type="common">Brine shrimp</name>
    <name type="synonym">Artemia sanfranciscana</name>
    <dbReference type="NCBI Taxonomy" id="6661"/>
    <lineage>
        <taxon>Eukaryota</taxon>
        <taxon>Metazoa</taxon>
        <taxon>Ecdysozoa</taxon>
        <taxon>Arthropoda</taxon>
        <taxon>Crustacea</taxon>
        <taxon>Branchiopoda</taxon>
        <taxon>Anostraca</taxon>
        <taxon>Artemiidae</taxon>
        <taxon>Artemia</taxon>
    </lineage>
</organism>
<dbReference type="GO" id="GO:0015074">
    <property type="term" value="P:DNA integration"/>
    <property type="evidence" value="ECO:0007669"/>
    <property type="project" value="InterPro"/>
</dbReference>
<name>A0AA88HU81_ARTSF</name>
<accession>A0AA88HU81</accession>
<dbReference type="Pfam" id="PF17921">
    <property type="entry name" value="Integrase_H2C2"/>
    <property type="match status" value="1"/>
</dbReference>
<feature type="region of interest" description="Disordered" evidence="2">
    <location>
        <begin position="426"/>
        <end position="507"/>
    </location>
</feature>
<evidence type="ECO:0000256" key="2">
    <source>
        <dbReference type="SAM" id="MobiDB-lite"/>
    </source>
</evidence>
<evidence type="ECO:0000259" key="3">
    <source>
        <dbReference type="PROSITE" id="PS50994"/>
    </source>
</evidence>
<dbReference type="PROSITE" id="PS50994">
    <property type="entry name" value="INTEGRASE"/>
    <property type="match status" value="1"/>
</dbReference>
<dbReference type="PANTHER" id="PTHR37984">
    <property type="entry name" value="PROTEIN CBG26694"/>
    <property type="match status" value="1"/>
</dbReference>
<evidence type="ECO:0000256" key="1">
    <source>
        <dbReference type="ARBA" id="ARBA00012493"/>
    </source>
</evidence>
<dbReference type="InterPro" id="IPR012337">
    <property type="entry name" value="RNaseH-like_sf"/>
</dbReference>
<dbReference type="InterPro" id="IPR041588">
    <property type="entry name" value="Integrase_H2C2"/>
</dbReference>
<reference evidence="4" key="1">
    <citation type="submission" date="2023-07" db="EMBL/GenBank/DDBJ databases">
        <title>Chromosome-level genome assembly of Artemia franciscana.</title>
        <authorList>
            <person name="Jo E."/>
        </authorList>
    </citation>
    <scope>NUCLEOTIDE SEQUENCE</scope>
    <source>
        <tissue evidence="4">Whole body</tissue>
    </source>
</reference>
<sequence>MMIQLHPYDITVQYVRGNDLPVADTLSRLHPPHFDEECSLEIEFHVHSVMKSITVSDKKMGLILKENKRDPVMIELTSVIQKGWPNHRYQCSANMQPYWNVRDELSSVDGIILKRNRVVIPRALRRDILQQLHVAHLGMEKSKQRARSSVYWPNMSSAIEDLIRNCEACGKFSRNDQKEPLISTPNPQYPREYLGIDFCKINGRDYIVTSDYYSRFIETDRVESATFSEVIKKLKAYFVRYGIPEKFRSDSGPHFTFYELQSFFQKWDIQYLTSSPNFPESNGHAKKAVDIASRIMLKAIESNTDPYLSLLEYRNTPIDGEVSPAQLLMSRSLRSILPCTRQQLESNTVPKTKFLKARISRQERQKQNYDKAFNDLIELKDNQPIWVKLSKKATRWRKGVVTSCVSPRSYFIQAENGRFYRRNRAHLKPRSSVEGNSAQQSSGFKGDEDLPSEFQPPVTQSSSPKKAAPKTQDNHSTGKIFQDSPYRTPRTPTAPPAANSESRNKNW</sequence>
<dbReference type="Gene3D" id="1.10.340.70">
    <property type="match status" value="1"/>
</dbReference>
<dbReference type="EC" id="2.7.7.49" evidence="1"/>
<dbReference type="FunFam" id="1.10.340.70:FF:000003">
    <property type="entry name" value="Protein CBG25708"/>
    <property type="match status" value="1"/>
</dbReference>
<dbReference type="InterPro" id="IPR001584">
    <property type="entry name" value="Integrase_cat-core"/>
</dbReference>
<dbReference type="InterPro" id="IPR036397">
    <property type="entry name" value="RNaseH_sf"/>
</dbReference>
<evidence type="ECO:0000313" key="5">
    <source>
        <dbReference type="Proteomes" id="UP001187531"/>
    </source>
</evidence>
<comment type="caution">
    <text evidence="4">The sequence shown here is derived from an EMBL/GenBank/DDBJ whole genome shotgun (WGS) entry which is preliminary data.</text>
</comment>
<feature type="compositionally biased region" description="Polar residues" evidence="2">
    <location>
        <begin position="433"/>
        <end position="443"/>
    </location>
</feature>
<dbReference type="GO" id="GO:0003676">
    <property type="term" value="F:nucleic acid binding"/>
    <property type="evidence" value="ECO:0007669"/>
    <property type="project" value="InterPro"/>
</dbReference>
<feature type="domain" description="Integrase catalytic" evidence="3">
    <location>
        <begin position="186"/>
        <end position="358"/>
    </location>
</feature>
<dbReference type="InterPro" id="IPR050951">
    <property type="entry name" value="Retrovirus_Pol_polyprotein"/>
</dbReference>
<dbReference type="SUPFAM" id="SSF53098">
    <property type="entry name" value="Ribonuclease H-like"/>
    <property type="match status" value="1"/>
</dbReference>
<dbReference type="Gene3D" id="3.30.420.10">
    <property type="entry name" value="Ribonuclease H-like superfamily/Ribonuclease H"/>
    <property type="match status" value="1"/>
</dbReference>
<evidence type="ECO:0000313" key="4">
    <source>
        <dbReference type="EMBL" id="KAK2712141.1"/>
    </source>
</evidence>
<protein>
    <recommendedName>
        <fullName evidence="1">RNA-directed DNA polymerase</fullName>
        <ecNumber evidence="1">2.7.7.49</ecNumber>
    </recommendedName>
</protein>
<dbReference type="FunFam" id="3.30.420.10:FF:000063">
    <property type="entry name" value="Retrovirus-related Pol polyprotein from transposon 297-like Protein"/>
    <property type="match status" value="1"/>
</dbReference>
<dbReference type="EMBL" id="JAVRJZ010000015">
    <property type="protein sequence ID" value="KAK2712141.1"/>
    <property type="molecule type" value="Genomic_DNA"/>
</dbReference>
<dbReference type="AlphaFoldDB" id="A0AA88HU81"/>
<dbReference type="PANTHER" id="PTHR37984:SF7">
    <property type="entry name" value="INTEGRASE CATALYTIC DOMAIN-CONTAINING PROTEIN"/>
    <property type="match status" value="1"/>
</dbReference>
<dbReference type="GO" id="GO:0003964">
    <property type="term" value="F:RNA-directed DNA polymerase activity"/>
    <property type="evidence" value="ECO:0007669"/>
    <property type="project" value="UniProtKB-EC"/>
</dbReference>
<proteinExistence type="predicted"/>
<keyword evidence="5" id="KW-1185">Reference proteome</keyword>